<evidence type="ECO:0000313" key="9">
    <source>
        <dbReference type="Proteomes" id="UP000198894"/>
    </source>
</evidence>
<dbReference type="InterPro" id="IPR005794">
    <property type="entry name" value="Fmt"/>
</dbReference>
<dbReference type="AlphaFoldDB" id="A0A1G9AI24"/>
<dbReference type="RefSeq" id="WP_091596365.1">
    <property type="nucleotide sequence ID" value="NZ_FNEE01000013.1"/>
</dbReference>
<dbReference type="InterPro" id="IPR041711">
    <property type="entry name" value="Met-tRNA-FMT_N"/>
</dbReference>
<dbReference type="Proteomes" id="UP000198894">
    <property type="component" value="Unassembled WGS sequence"/>
</dbReference>
<dbReference type="CDD" id="cd08646">
    <property type="entry name" value="FMT_core_Met-tRNA-FMT_N"/>
    <property type="match status" value="1"/>
</dbReference>
<gene>
    <name evidence="5" type="primary">fmt</name>
    <name evidence="8" type="ORF">SAMN05428953_11397</name>
</gene>
<dbReference type="Pfam" id="PF02911">
    <property type="entry name" value="Formyl_trans_C"/>
    <property type="match status" value="1"/>
</dbReference>
<evidence type="ECO:0000256" key="2">
    <source>
        <dbReference type="ARBA" id="ARBA00012261"/>
    </source>
</evidence>
<keyword evidence="9" id="KW-1185">Reference proteome</keyword>
<dbReference type="PANTHER" id="PTHR11138">
    <property type="entry name" value="METHIONYL-TRNA FORMYLTRANSFERASE"/>
    <property type="match status" value="1"/>
</dbReference>
<reference evidence="9" key="1">
    <citation type="submission" date="2016-10" db="EMBL/GenBank/DDBJ databases">
        <authorList>
            <person name="Varghese N."/>
            <person name="Submissions S."/>
        </authorList>
    </citation>
    <scope>NUCLEOTIDE SEQUENCE [LARGE SCALE GENOMIC DNA]</scope>
    <source>
        <strain evidence="9">CGMCC 1.11022</strain>
    </source>
</reference>
<protein>
    <recommendedName>
        <fullName evidence="2 5">Methionyl-tRNA formyltransferase</fullName>
        <ecNumber evidence="2 5">2.1.2.9</ecNumber>
    </recommendedName>
</protein>
<accession>A0A1G9AI24</accession>
<dbReference type="InterPro" id="IPR001555">
    <property type="entry name" value="GART_AS"/>
</dbReference>
<keyword evidence="3 5" id="KW-0808">Transferase</keyword>
<evidence type="ECO:0000313" key="8">
    <source>
        <dbReference type="EMBL" id="SDK26893.1"/>
    </source>
</evidence>
<dbReference type="Pfam" id="PF00551">
    <property type="entry name" value="Formyl_trans_N"/>
    <property type="match status" value="1"/>
</dbReference>
<feature type="domain" description="Formyl transferase C-terminal" evidence="7">
    <location>
        <begin position="206"/>
        <end position="302"/>
    </location>
</feature>
<dbReference type="InterPro" id="IPR036477">
    <property type="entry name" value="Formyl_transf_N_sf"/>
</dbReference>
<dbReference type="SUPFAM" id="SSF53328">
    <property type="entry name" value="Formyltransferase"/>
    <property type="match status" value="1"/>
</dbReference>
<organism evidence="8 9">
    <name type="scientific">Mesorhizobium muleiense</name>
    <dbReference type="NCBI Taxonomy" id="1004279"/>
    <lineage>
        <taxon>Bacteria</taxon>
        <taxon>Pseudomonadati</taxon>
        <taxon>Pseudomonadota</taxon>
        <taxon>Alphaproteobacteria</taxon>
        <taxon>Hyphomicrobiales</taxon>
        <taxon>Phyllobacteriaceae</taxon>
        <taxon>Mesorhizobium</taxon>
    </lineage>
</organism>
<dbReference type="EMBL" id="FNEE01000013">
    <property type="protein sequence ID" value="SDK26893.1"/>
    <property type="molecule type" value="Genomic_DNA"/>
</dbReference>
<dbReference type="Gene3D" id="3.40.50.12230">
    <property type="match status" value="1"/>
</dbReference>
<evidence type="ECO:0000259" key="6">
    <source>
        <dbReference type="Pfam" id="PF00551"/>
    </source>
</evidence>
<keyword evidence="4 5" id="KW-0648">Protein biosynthesis</keyword>
<comment type="catalytic activity">
    <reaction evidence="5">
        <text>L-methionyl-tRNA(fMet) + (6R)-10-formyltetrahydrofolate = N-formyl-L-methionyl-tRNA(fMet) + (6S)-5,6,7,8-tetrahydrofolate + H(+)</text>
        <dbReference type="Rhea" id="RHEA:24380"/>
        <dbReference type="Rhea" id="RHEA-COMP:9952"/>
        <dbReference type="Rhea" id="RHEA-COMP:9953"/>
        <dbReference type="ChEBI" id="CHEBI:15378"/>
        <dbReference type="ChEBI" id="CHEBI:57453"/>
        <dbReference type="ChEBI" id="CHEBI:78530"/>
        <dbReference type="ChEBI" id="CHEBI:78844"/>
        <dbReference type="ChEBI" id="CHEBI:195366"/>
        <dbReference type="EC" id="2.1.2.9"/>
    </reaction>
</comment>
<proteinExistence type="inferred from homology"/>
<dbReference type="FunFam" id="3.40.50.12230:FF:000001">
    <property type="entry name" value="Methionyl-tRNA formyltransferase"/>
    <property type="match status" value="1"/>
</dbReference>
<evidence type="ECO:0000256" key="4">
    <source>
        <dbReference type="ARBA" id="ARBA00022917"/>
    </source>
</evidence>
<comment type="similarity">
    <text evidence="1 5">Belongs to the Fmt family.</text>
</comment>
<dbReference type="HAMAP" id="MF_00182">
    <property type="entry name" value="Formyl_trans"/>
    <property type="match status" value="1"/>
</dbReference>
<sequence length="311" mass="33464">MPLRVIFMGTPEFSVPTLRAVADAGHEIGAVYTQPPRAAGRRGLELTPSPVQREAERLGLEVRTPVSLKNETEQQAFRALRADVAVVVAYGLLLPKPILEAPRLGCLNGHASLLPRWRGAAPIQRAIMAGDTETGMMVMRMEEGLDTGPVAMAEKCAIGPNMTAGELHDRLMHIGAALMAEALARLERDALTFTAQATEGVTYAKKIDKAETRVDWTRPAGEVHDHIRGLSPFPGAWCEIEIGGRLERLKLLRSTLSQGAGEPGGILDDRLTVACGSGAIRLVEVQRAGGRPIAAQEFLRGAKLEKGTKFS</sequence>
<comment type="function">
    <text evidence="5">Attaches a formyl group to the free amino group of methionyl-tRNA(fMet). The formyl group appears to play a dual role in the initiator identity of N-formylmethionyl-tRNA by promoting its recognition by IF2 and preventing the misappropriation of this tRNA by the elongation apparatus.</text>
</comment>
<dbReference type="PANTHER" id="PTHR11138:SF5">
    <property type="entry name" value="METHIONYL-TRNA FORMYLTRANSFERASE, MITOCHONDRIAL"/>
    <property type="match status" value="1"/>
</dbReference>
<feature type="binding site" evidence="5">
    <location>
        <begin position="112"/>
        <end position="115"/>
    </location>
    <ligand>
        <name>(6S)-5,6,7,8-tetrahydrofolate</name>
        <dbReference type="ChEBI" id="CHEBI:57453"/>
    </ligand>
</feature>
<evidence type="ECO:0000256" key="3">
    <source>
        <dbReference type="ARBA" id="ARBA00022679"/>
    </source>
</evidence>
<dbReference type="InterPro" id="IPR011034">
    <property type="entry name" value="Formyl_transferase-like_C_sf"/>
</dbReference>
<dbReference type="GO" id="GO:0004479">
    <property type="term" value="F:methionyl-tRNA formyltransferase activity"/>
    <property type="evidence" value="ECO:0007669"/>
    <property type="project" value="UniProtKB-UniRule"/>
</dbReference>
<evidence type="ECO:0000256" key="5">
    <source>
        <dbReference type="HAMAP-Rule" id="MF_00182"/>
    </source>
</evidence>
<dbReference type="SUPFAM" id="SSF50486">
    <property type="entry name" value="FMT C-terminal domain-like"/>
    <property type="match status" value="1"/>
</dbReference>
<dbReference type="PROSITE" id="PS00373">
    <property type="entry name" value="GART"/>
    <property type="match status" value="1"/>
</dbReference>
<dbReference type="InterPro" id="IPR005793">
    <property type="entry name" value="Formyl_trans_C"/>
</dbReference>
<feature type="domain" description="Formyl transferase N-terminal" evidence="6">
    <location>
        <begin position="4"/>
        <end position="183"/>
    </location>
</feature>
<dbReference type="CDD" id="cd08704">
    <property type="entry name" value="Met_tRNA_FMT_C"/>
    <property type="match status" value="1"/>
</dbReference>
<dbReference type="EC" id="2.1.2.9" evidence="2 5"/>
<dbReference type="GO" id="GO:0005829">
    <property type="term" value="C:cytosol"/>
    <property type="evidence" value="ECO:0007669"/>
    <property type="project" value="TreeGrafter"/>
</dbReference>
<dbReference type="InterPro" id="IPR044135">
    <property type="entry name" value="Met-tRNA-FMT_C"/>
</dbReference>
<evidence type="ECO:0000259" key="7">
    <source>
        <dbReference type="Pfam" id="PF02911"/>
    </source>
</evidence>
<name>A0A1G9AI24_9HYPH</name>
<evidence type="ECO:0000256" key="1">
    <source>
        <dbReference type="ARBA" id="ARBA00010699"/>
    </source>
</evidence>
<dbReference type="NCBIfam" id="TIGR00460">
    <property type="entry name" value="fmt"/>
    <property type="match status" value="1"/>
</dbReference>
<dbReference type="InterPro" id="IPR002376">
    <property type="entry name" value="Formyl_transf_N"/>
</dbReference>